<protein>
    <recommendedName>
        <fullName evidence="3">Zinc-binding protein</fullName>
    </recommendedName>
</protein>
<sequence>MTEETKCSCGSANVALFPCAGAANVGQLSNKIAIELEKQGIGNLMCTAGIGARAPGLMKSAEASDRILTIDGCSVNCATKTMELAGFKVDRQIIISELGVKKTKDRDPKGEEVTEILEKVMEILQSE</sequence>
<dbReference type="HOGENOM" id="CLU_143943_0_0_2"/>
<reference evidence="1 2" key="1">
    <citation type="submission" date="2014-07" db="EMBL/GenBank/DDBJ databases">
        <title>Methanogenic archaea and the global carbon cycle.</title>
        <authorList>
            <person name="Henriksen J.R."/>
            <person name="Luke J."/>
            <person name="Reinhart S."/>
            <person name="Benedict M.N."/>
            <person name="Youngblut N.D."/>
            <person name="Metcalf M.E."/>
            <person name="Whitaker R.J."/>
            <person name="Metcalf W.W."/>
        </authorList>
    </citation>
    <scope>NUCLEOTIDE SEQUENCE [LARGE SCALE GENOMIC DNA]</scope>
    <source>
        <strain evidence="1 2">HB-1</strain>
    </source>
</reference>
<name>A0A0E3WTU2_9EURY</name>
<organism evidence="1 2">
    <name type="scientific">Methanosarcina horonobensis HB-1 = JCM 15518</name>
    <dbReference type="NCBI Taxonomy" id="1434110"/>
    <lineage>
        <taxon>Archaea</taxon>
        <taxon>Methanobacteriati</taxon>
        <taxon>Methanobacteriota</taxon>
        <taxon>Stenosarchaea group</taxon>
        <taxon>Methanomicrobia</taxon>
        <taxon>Methanosarcinales</taxon>
        <taxon>Methanosarcinaceae</taxon>
        <taxon>Methanosarcina</taxon>
    </lineage>
</organism>
<dbReference type="KEGG" id="mhor:MSHOH_0672"/>
<dbReference type="OrthoDB" id="371695at2157"/>
<dbReference type="EMBL" id="CP009516">
    <property type="protein sequence ID" value="AKB77155.1"/>
    <property type="molecule type" value="Genomic_DNA"/>
</dbReference>
<keyword evidence="2" id="KW-1185">Reference proteome</keyword>
<dbReference type="InterPro" id="IPR014958">
    <property type="entry name" value="DGC"/>
</dbReference>
<dbReference type="GeneID" id="24829817"/>
<dbReference type="Pfam" id="PF08859">
    <property type="entry name" value="DGC"/>
    <property type="match status" value="1"/>
</dbReference>
<dbReference type="RefSeq" id="WP_048137416.1">
    <property type="nucleotide sequence ID" value="NZ_CP009516.1"/>
</dbReference>
<accession>A0A0E3WTU2</accession>
<dbReference type="AlphaFoldDB" id="A0A0E3WTU2"/>
<gene>
    <name evidence="1" type="ORF">MSHOH_0672</name>
</gene>
<evidence type="ECO:0008006" key="3">
    <source>
        <dbReference type="Google" id="ProtNLM"/>
    </source>
</evidence>
<dbReference type="STRING" id="1434110.MSHOH_0672"/>
<evidence type="ECO:0000313" key="1">
    <source>
        <dbReference type="EMBL" id="AKB77155.1"/>
    </source>
</evidence>
<dbReference type="PIRSF" id="PIRSF037181">
    <property type="entry name" value="DGC"/>
    <property type="match status" value="1"/>
</dbReference>
<dbReference type="Proteomes" id="UP000033101">
    <property type="component" value="Chromosome"/>
</dbReference>
<dbReference type="PATRIC" id="fig|1434110.4.peg.822"/>
<evidence type="ECO:0000313" key="2">
    <source>
        <dbReference type="Proteomes" id="UP000033101"/>
    </source>
</evidence>
<proteinExistence type="predicted"/>